<name>A0A6N8T803_SHIZO</name>
<feature type="region of interest" description="Disordered" evidence="1">
    <location>
        <begin position="47"/>
        <end position="89"/>
    </location>
</feature>
<sequence>MSGIYFGGGVRLKSHSALTKGGKSTIKIELETADHYEAASILRQLDEVGQEQKKSGKPAKPEAQPRRAKEQLRLAAPLLQLEDQRERDT</sequence>
<organism evidence="2 3">
    <name type="scientific">Shinella zoogloeoides</name>
    <name type="common">Crabtreella saccharophila</name>
    <dbReference type="NCBI Taxonomy" id="352475"/>
    <lineage>
        <taxon>Bacteria</taxon>
        <taxon>Pseudomonadati</taxon>
        <taxon>Pseudomonadota</taxon>
        <taxon>Alphaproteobacteria</taxon>
        <taxon>Hyphomicrobiales</taxon>
        <taxon>Rhizobiaceae</taxon>
        <taxon>Shinella</taxon>
    </lineage>
</organism>
<dbReference type="OrthoDB" id="9995962at2"/>
<dbReference type="AlphaFoldDB" id="A0A6N8T803"/>
<dbReference type="Proteomes" id="UP000440304">
    <property type="component" value="Unassembled WGS sequence"/>
</dbReference>
<dbReference type="EMBL" id="WUML01000002">
    <property type="protein sequence ID" value="MXN99421.1"/>
    <property type="molecule type" value="Genomic_DNA"/>
</dbReference>
<protein>
    <submittedName>
        <fullName evidence="2">Uncharacterized protein</fullName>
    </submittedName>
</protein>
<comment type="caution">
    <text evidence="2">The sequence shown here is derived from an EMBL/GenBank/DDBJ whole genome shotgun (WGS) entry which is preliminary data.</text>
</comment>
<dbReference type="RefSeq" id="WP_160784830.1">
    <property type="nucleotide sequence ID" value="NZ_CP086610.1"/>
</dbReference>
<reference evidence="2 3" key="1">
    <citation type="submission" date="2019-12" db="EMBL/GenBank/DDBJ databases">
        <title>Shinella granuli gen. nov., sp. nov., and proposal of the reclassification of Zoogloea ramigera ATCC 19623 as Shinella zoogloeoides sp. nov.</title>
        <authorList>
            <person name="Gao J."/>
        </authorList>
    </citation>
    <scope>NUCLEOTIDE SEQUENCE [LARGE SCALE GENOMIC DNA]</scope>
    <source>
        <strain evidence="2 3">DSM 287</strain>
    </source>
</reference>
<accession>A0A6N8T803</accession>
<gene>
    <name evidence="2" type="ORF">GR156_03860</name>
</gene>
<evidence type="ECO:0000313" key="3">
    <source>
        <dbReference type="Proteomes" id="UP000440304"/>
    </source>
</evidence>
<feature type="compositionally biased region" description="Basic and acidic residues" evidence="1">
    <location>
        <begin position="47"/>
        <end position="72"/>
    </location>
</feature>
<evidence type="ECO:0000313" key="2">
    <source>
        <dbReference type="EMBL" id="MXN99421.1"/>
    </source>
</evidence>
<evidence type="ECO:0000256" key="1">
    <source>
        <dbReference type="SAM" id="MobiDB-lite"/>
    </source>
</evidence>
<proteinExistence type="predicted"/>